<accession>A0A8J5VLD4</accession>
<reference evidence="2" key="1">
    <citation type="journal article" date="2021" name="bioRxiv">
        <title>Whole Genome Assembly and Annotation of Northern Wild Rice, Zizania palustris L., Supports a Whole Genome Duplication in the Zizania Genus.</title>
        <authorList>
            <person name="Haas M."/>
            <person name="Kono T."/>
            <person name="Macchietto M."/>
            <person name="Millas R."/>
            <person name="McGilp L."/>
            <person name="Shao M."/>
            <person name="Duquette J."/>
            <person name="Hirsch C.N."/>
            <person name="Kimball J."/>
        </authorList>
    </citation>
    <scope>NUCLEOTIDE SEQUENCE</scope>
    <source>
        <tissue evidence="2">Fresh leaf tissue</tissue>
    </source>
</reference>
<proteinExistence type="predicted"/>
<evidence type="ECO:0000256" key="1">
    <source>
        <dbReference type="SAM" id="MobiDB-lite"/>
    </source>
</evidence>
<name>A0A8J5VLD4_ZIZPA</name>
<sequence length="99" mass="10646">MHLDRLFLQRVDPTSAIHSAVISGPPPERPENPHDPHDPLSGEALRDTPAGCFPLAAAFTTPTQKQDRRPGESCAAPSLVLVEGFGCCLEDYRRIAASA</sequence>
<dbReference type="AlphaFoldDB" id="A0A8J5VLD4"/>
<keyword evidence="3" id="KW-1185">Reference proteome</keyword>
<feature type="region of interest" description="Disordered" evidence="1">
    <location>
        <begin position="17"/>
        <end position="48"/>
    </location>
</feature>
<protein>
    <submittedName>
        <fullName evidence="2">Uncharacterized protein</fullName>
    </submittedName>
</protein>
<reference evidence="2" key="2">
    <citation type="submission" date="2021-02" db="EMBL/GenBank/DDBJ databases">
        <authorList>
            <person name="Kimball J.A."/>
            <person name="Haas M.W."/>
            <person name="Macchietto M."/>
            <person name="Kono T."/>
            <person name="Duquette J."/>
            <person name="Shao M."/>
        </authorList>
    </citation>
    <scope>NUCLEOTIDE SEQUENCE</scope>
    <source>
        <tissue evidence="2">Fresh leaf tissue</tissue>
    </source>
</reference>
<dbReference type="Proteomes" id="UP000729402">
    <property type="component" value="Unassembled WGS sequence"/>
</dbReference>
<gene>
    <name evidence="2" type="ORF">GUJ93_ZPchr0001g30403</name>
</gene>
<dbReference type="EMBL" id="JAAALK010000288">
    <property type="protein sequence ID" value="KAG8051858.1"/>
    <property type="molecule type" value="Genomic_DNA"/>
</dbReference>
<comment type="caution">
    <text evidence="2">The sequence shown here is derived from an EMBL/GenBank/DDBJ whole genome shotgun (WGS) entry which is preliminary data.</text>
</comment>
<organism evidence="2 3">
    <name type="scientific">Zizania palustris</name>
    <name type="common">Northern wild rice</name>
    <dbReference type="NCBI Taxonomy" id="103762"/>
    <lineage>
        <taxon>Eukaryota</taxon>
        <taxon>Viridiplantae</taxon>
        <taxon>Streptophyta</taxon>
        <taxon>Embryophyta</taxon>
        <taxon>Tracheophyta</taxon>
        <taxon>Spermatophyta</taxon>
        <taxon>Magnoliopsida</taxon>
        <taxon>Liliopsida</taxon>
        <taxon>Poales</taxon>
        <taxon>Poaceae</taxon>
        <taxon>BOP clade</taxon>
        <taxon>Oryzoideae</taxon>
        <taxon>Oryzeae</taxon>
        <taxon>Zizaniinae</taxon>
        <taxon>Zizania</taxon>
    </lineage>
</organism>
<evidence type="ECO:0000313" key="3">
    <source>
        <dbReference type="Proteomes" id="UP000729402"/>
    </source>
</evidence>
<evidence type="ECO:0000313" key="2">
    <source>
        <dbReference type="EMBL" id="KAG8051858.1"/>
    </source>
</evidence>
<feature type="compositionally biased region" description="Basic and acidic residues" evidence="1">
    <location>
        <begin position="28"/>
        <end position="46"/>
    </location>
</feature>